<feature type="region of interest" description="Disordered" evidence="1">
    <location>
        <begin position="222"/>
        <end position="259"/>
    </location>
</feature>
<protein>
    <recommendedName>
        <fullName evidence="5">Tetratricopeptide repeat-containing protein</fullName>
    </recommendedName>
</protein>
<evidence type="ECO:0008006" key="5">
    <source>
        <dbReference type="Google" id="ProtNLM"/>
    </source>
</evidence>
<reference evidence="3 4" key="1">
    <citation type="submission" date="2016-10" db="EMBL/GenBank/DDBJ databases">
        <authorList>
            <person name="de Groot N.N."/>
        </authorList>
    </citation>
    <scope>NUCLEOTIDE SEQUENCE [LARGE SCALE GENOMIC DNA]</scope>
    <source>
        <strain evidence="3 4">DSM 100674</strain>
    </source>
</reference>
<keyword evidence="4" id="KW-1185">Reference proteome</keyword>
<feature type="chain" id="PRO_5009299759" description="Tetratricopeptide repeat-containing protein" evidence="2">
    <location>
        <begin position="21"/>
        <end position="771"/>
    </location>
</feature>
<organism evidence="3 4">
    <name type="scientific">Roseovarius azorensis</name>
    <dbReference type="NCBI Taxonomy" id="1287727"/>
    <lineage>
        <taxon>Bacteria</taxon>
        <taxon>Pseudomonadati</taxon>
        <taxon>Pseudomonadota</taxon>
        <taxon>Alphaproteobacteria</taxon>
        <taxon>Rhodobacterales</taxon>
        <taxon>Roseobacteraceae</taxon>
        <taxon>Roseovarius</taxon>
    </lineage>
</organism>
<feature type="signal peptide" evidence="2">
    <location>
        <begin position="1"/>
        <end position="20"/>
    </location>
</feature>
<dbReference type="RefSeq" id="WP_093036174.1">
    <property type="nucleotide sequence ID" value="NZ_FOAG01000006.1"/>
</dbReference>
<dbReference type="STRING" id="1287727.SAMN05443999_10650"/>
<accession>A0A1H7R3B1</accession>
<name>A0A1H7R3B1_9RHOB</name>
<dbReference type="AlphaFoldDB" id="A0A1H7R3B1"/>
<sequence length="771" mass="83446">MIARLLLALLFCLLGQTGIAQTVQIRSGDHEGFTRLVMTLPARIEWQTETREGGASLVFARPGLVFDTSRVFDRITRARLADIVAPTGQSRLDLSFACDCGLLTFWHDRSMLVVDISASADLSIAEVAAILQPRPQAPDMPGPGFGSEPLSRAAVLLSDRLDQTLQPDRDRFAATPRRSDPFRANALPAFDLADMRAALVRELDRAVTQGLLSSARPLHALADTPHGPLHPGPMTAAQDDATASTGQSNTPVARGRPNIRVQTGLDSDLKARAAALLGQSDHHACLPVAWVNVPAWGSQAPFYQQAGPLNRRLFGEFDHVMQDTAFQLARLYIYFGLGLEARQVLSLIDRHDREMSLLTDLAMILDTGEAPDGSILFGQVGCDAPVALWSLLAHDPLPEDLTFDHKAVQRGFAALPDHLRQQLGPVLARKLNAAGHMQTADGILRMIDRSTDESRPETALAEAELAQSKGLTGTAEAGLEAVIDSNASPSAEALLQLIEQRLAEDKPISFDHAQLAGAYAHEYRSTAFGQRMARAYVSALAASGAFGQAFSEFDRMRPDLTAQDQSGLQNILVGYLTAGANDLDFLRYTLANRGGAPQTLAPDLALAVSQRLLEAGFTRAAETYVSAPEPGPDGHAQRLLRANIALAQNRPRQAEVELLNVEGADVDALRARARDLAGEHGTAIDYFMASDQPDKAADSAWLAGDWTRLRDAEDPVMQEMADLLHPRDDPPYPPEGGVLARNRTLLEQSAQTRKTLGRLLEAKPVPQMPES</sequence>
<evidence type="ECO:0000313" key="3">
    <source>
        <dbReference type="EMBL" id="SEL54720.1"/>
    </source>
</evidence>
<gene>
    <name evidence="3" type="ORF">SAMN05443999_10650</name>
</gene>
<evidence type="ECO:0000313" key="4">
    <source>
        <dbReference type="Proteomes" id="UP000199582"/>
    </source>
</evidence>
<feature type="compositionally biased region" description="Polar residues" evidence="1">
    <location>
        <begin position="241"/>
        <end position="251"/>
    </location>
</feature>
<keyword evidence="2" id="KW-0732">Signal</keyword>
<dbReference type="OrthoDB" id="7847197at2"/>
<evidence type="ECO:0000256" key="1">
    <source>
        <dbReference type="SAM" id="MobiDB-lite"/>
    </source>
</evidence>
<dbReference type="Proteomes" id="UP000199582">
    <property type="component" value="Unassembled WGS sequence"/>
</dbReference>
<evidence type="ECO:0000256" key="2">
    <source>
        <dbReference type="SAM" id="SignalP"/>
    </source>
</evidence>
<dbReference type="EMBL" id="FOAG01000006">
    <property type="protein sequence ID" value="SEL54720.1"/>
    <property type="molecule type" value="Genomic_DNA"/>
</dbReference>
<proteinExistence type="predicted"/>